<keyword evidence="1" id="KW-0175">Coiled coil</keyword>
<dbReference type="HOGENOM" id="CLU_053521_0_0_6"/>
<evidence type="ECO:0000313" key="3">
    <source>
        <dbReference type="Proteomes" id="UP000000546"/>
    </source>
</evidence>
<organism evidence="2 3">
    <name type="scientific">Psychrobacter arcticus (strain DSM 17307 / VKM B-2377 / 273-4)</name>
    <dbReference type="NCBI Taxonomy" id="259536"/>
    <lineage>
        <taxon>Bacteria</taxon>
        <taxon>Pseudomonadati</taxon>
        <taxon>Pseudomonadota</taxon>
        <taxon>Gammaproteobacteria</taxon>
        <taxon>Moraxellales</taxon>
        <taxon>Moraxellaceae</taxon>
        <taxon>Psychrobacter</taxon>
    </lineage>
</organism>
<feature type="coiled-coil region" evidence="1">
    <location>
        <begin position="136"/>
        <end position="170"/>
    </location>
</feature>
<dbReference type="eggNOG" id="ENOG5033S1H">
    <property type="taxonomic scope" value="Bacteria"/>
</dbReference>
<evidence type="ECO:0000313" key="2">
    <source>
        <dbReference type="EMBL" id="AAZ18723.1"/>
    </source>
</evidence>
<evidence type="ECO:0000256" key="1">
    <source>
        <dbReference type="SAM" id="Coils"/>
    </source>
</evidence>
<protein>
    <submittedName>
        <fullName evidence="2">Uncharacterized protein</fullName>
    </submittedName>
</protein>
<dbReference type="AlphaFoldDB" id="Q4FTD5"/>
<dbReference type="Proteomes" id="UP000000546">
    <property type="component" value="Chromosome"/>
</dbReference>
<sequence length="431" mass="49332">MGLFSYVYSRVASAVSSAVSYASEKVSQGLSWAREKAAKACDWIAEKGESFIDKVKDVYKKVKPFLQKVKPWLEKAALLLAPFPWLSSALMTTAKAIDVLLALENSPVLHALEKAARKTIKLAQFIQERYLTPEEVEEAKENRDAFMQAEQQYESQLSEEQQKALQLNEMLNNYGILKVELRDVLEMGVIDFQHYLRLRATQKLLDMTEKKIMTVESINDINNDDIYLIKTAESLLSTAQLSDSDAIRLDSIIQQRFGKSLIPFVFEELMVVWVEKQQTLEQDWTELSKKLAKDRVLKTRLDVAKRTSELTEEETEVYSELLTKMSGEQTKLTRLDSERRSMKSYVYAAEGFMQILEKDDVTLEEEDKDYLLEDSEEIASIIMRVAQNNIAWESLTSDEQSLITDYANIFEAEGRARADKLKHEIEVGVAA</sequence>
<keyword evidence="3" id="KW-1185">Reference proteome</keyword>
<dbReference type="RefSeq" id="WP_011280147.1">
    <property type="nucleotide sequence ID" value="NC_007204.1"/>
</dbReference>
<dbReference type="EMBL" id="CP000082">
    <property type="protein sequence ID" value="AAZ18723.1"/>
    <property type="molecule type" value="Genomic_DNA"/>
</dbReference>
<dbReference type="STRING" id="259536.Psyc_0870"/>
<name>Q4FTD5_PSYA2</name>
<gene>
    <name evidence="2" type="ordered locus">Psyc_0870</name>
</gene>
<dbReference type="KEGG" id="par:Psyc_0870"/>
<dbReference type="OrthoDB" id="8582835at2"/>
<accession>Q4FTD5</accession>
<reference evidence="2 3" key="1">
    <citation type="journal article" date="2010" name="Appl. Environ. Microbiol.">
        <title>The genome sequence of Psychrobacter arcticus 273-4, a psychroactive Siberian permafrost bacterium, reveals mechanisms for adaptation to low-temperature growth.</title>
        <authorList>
            <person name="Ayala-del-Rio H.L."/>
            <person name="Chain P.S."/>
            <person name="Grzymski J.J."/>
            <person name="Ponder M.A."/>
            <person name="Ivanova N."/>
            <person name="Bergholz P.W."/>
            <person name="Di Bartolo G."/>
            <person name="Hauser L."/>
            <person name="Land M."/>
            <person name="Bakermans C."/>
            <person name="Rodrigues D."/>
            <person name="Klappenbach J."/>
            <person name="Zarka D."/>
            <person name="Larimer F."/>
            <person name="Richardson P."/>
            <person name="Murray A."/>
            <person name="Thomashow M."/>
            <person name="Tiedje J.M."/>
        </authorList>
    </citation>
    <scope>NUCLEOTIDE SEQUENCE [LARGE SCALE GENOMIC DNA]</scope>
    <source>
        <strain evidence="3">DSM 17307 / VKM B-2377 / 273-4</strain>
    </source>
</reference>
<proteinExistence type="predicted"/>